<dbReference type="AlphaFoldDB" id="A0A382CD04"/>
<proteinExistence type="predicted"/>
<sequence>MSGSDLTDKVVILEACPASRKLR</sequence>
<name>A0A382CD04_9ZZZZ</name>
<gene>
    <name evidence="1" type="ORF">METZ01_LOCUS176593</name>
</gene>
<protein>
    <submittedName>
        <fullName evidence="1">Uncharacterized protein</fullName>
    </submittedName>
</protein>
<dbReference type="EMBL" id="UINC01033838">
    <property type="protein sequence ID" value="SVB23739.1"/>
    <property type="molecule type" value="Genomic_DNA"/>
</dbReference>
<reference evidence="1" key="1">
    <citation type="submission" date="2018-05" db="EMBL/GenBank/DDBJ databases">
        <authorList>
            <person name="Lanie J.A."/>
            <person name="Ng W.-L."/>
            <person name="Kazmierczak K.M."/>
            <person name="Andrzejewski T.M."/>
            <person name="Davidsen T.M."/>
            <person name="Wayne K.J."/>
            <person name="Tettelin H."/>
            <person name="Glass J.I."/>
            <person name="Rusch D."/>
            <person name="Podicherti R."/>
            <person name="Tsui H.-C.T."/>
            <person name="Winkler M.E."/>
        </authorList>
    </citation>
    <scope>NUCLEOTIDE SEQUENCE</scope>
</reference>
<evidence type="ECO:0000313" key="1">
    <source>
        <dbReference type="EMBL" id="SVB23739.1"/>
    </source>
</evidence>
<accession>A0A382CD04</accession>
<organism evidence="1">
    <name type="scientific">marine metagenome</name>
    <dbReference type="NCBI Taxonomy" id="408172"/>
    <lineage>
        <taxon>unclassified sequences</taxon>
        <taxon>metagenomes</taxon>
        <taxon>ecological metagenomes</taxon>
    </lineage>
</organism>